<evidence type="ECO:0000313" key="4">
    <source>
        <dbReference type="EnsemblMetazoa" id="CLYHEMP005061.5"/>
    </source>
</evidence>
<dbReference type="GO" id="GO:0003676">
    <property type="term" value="F:nucleic acid binding"/>
    <property type="evidence" value="ECO:0007669"/>
    <property type="project" value="InterPro"/>
</dbReference>
<dbReference type="GO" id="GO:0008270">
    <property type="term" value="F:zinc ion binding"/>
    <property type="evidence" value="ECO:0007669"/>
    <property type="project" value="UniProtKB-KW"/>
</dbReference>
<feature type="compositionally biased region" description="Acidic residues" evidence="2">
    <location>
        <begin position="806"/>
        <end position="823"/>
    </location>
</feature>
<feature type="region of interest" description="Disordered" evidence="2">
    <location>
        <begin position="20"/>
        <end position="85"/>
    </location>
</feature>
<feature type="compositionally biased region" description="Polar residues" evidence="2">
    <location>
        <begin position="325"/>
        <end position="335"/>
    </location>
</feature>
<dbReference type="Pfam" id="PF00098">
    <property type="entry name" value="zf-CCHC"/>
    <property type="match status" value="1"/>
</dbReference>
<dbReference type="AlphaFoldDB" id="A0A7M5UZJ7"/>
<name>A0A7M5UZJ7_9CNID</name>
<keyword evidence="1" id="KW-0479">Metal-binding</keyword>
<protein>
    <recommendedName>
        <fullName evidence="3">CCHC-type domain-containing protein</fullName>
    </recommendedName>
</protein>
<keyword evidence="1" id="KW-0863">Zinc-finger</keyword>
<dbReference type="InterPro" id="IPR036875">
    <property type="entry name" value="Znf_CCHC_sf"/>
</dbReference>
<dbReference type="OrthoDB" id="5984063at2759"/>
<feature type="compositionally biased region" description="Basic and acidic residues" evidence="2">
    <location>
        <begin position="68"/>
        <end position="85"/>
    </location>
</feature>
<dbReference type="InterPro" id="IPR001878">
    <property type="entry name" value="Znf_CCHC"/>
</dbReference>
<feature type="region of interest" description="Disordered" evidence="2">
    <location>
        <begin position="312"/>
        <end position="335"/>
    </location>
</feature>
<reference evidence="4" key="1">
    <citation type="submission" date="2021-01" db="UniProtKB">
        <authorList>
            <consortium name="EnsemblMetazoa"/>
        </authorList>
    </citation>
    <scope>IDENTIFICATION</scope>
</reference>
<feature type="compositionally biased region" description="Polar residues" evidence="2">
    <location>
        <begin position="461"/>
        <end position="470"/>
    </location>
</feature>
<accession>A0A7M5UZJ7</accession>
<proteinExistence type="predicted"/>
<feature type="compositionally biased region" description="Basic and acidic residues" evidence="2">
    <location>
        <begin position="506"/>
        <end position="531"/>
    </location>
</feature>
<dbReference type="PROSITE" id="PS50158">
    <property type="entry name" value="ZF_CCHC"/>
    <property type="match status" value="1"/>
</dbReference>
<sequence length="859" mass="94532">MIRTMLALEQARNDFIDGKMKVRLPTPDPPAVEESNDVILISSPEHQDEDSNGIPSKSNSNGSSPRSKQTEHGFDNEKAKKVPEKEKYDLEDFPVSTNGACPYCHSNNVVYIILKESENEKRQLPDLLVRLVGDGKAEVNVKGDDEWPSFQCRNCTYGFNLDWNKTNLEKIFYPTHHDKSKSTWSRPLANSTVTSTTSLTLNRPIGVGQHPMAPGIPSAMASQQHVPHLSTLPRVPFPQPFIPPLMWGPMIPPPMPFPGMIPHPLPMQPAPMYPMASVSQQPVRSVIPQGAVPVPSSQVPITVASQLLAAAQKAKESQPAPTPQQPLSQPTNVASANISEDEKIKAVMAQQATVSGIDPAQYEKAKVPHPMYVCYRCGGKGHFVRQCPTHEVPITVASKFLAVAQKKQALVTQAVAGAKQKAQELQEKHQQTVSHTSTPGYFSQRTWDPPPPPPPPEAGSESKTLSTTDVSKVPATVASEHIVSHTSTPGYYSQRTWDPPPPPTTDVDKANDVTIDLTKDDKVGNAEEKTATIDLTNEAESHPIEDDVKTDQSADCVNQPLAGERNNSLPVKENNKALTDLEQNPNGSDKDTLMEDLTVNDEREDLSKTNYRKRALEKEENNEDNDVIKLPKIEKEDDVNIVEHSLALSTEQQTLISNYNKRKATPTLDPLQNLEHLLDDASSEISLSPGDLVHGTGTNISKVLAAEPTSGSTSPFTDSLFNMVTEDVVKEIENDVDISKVKLENVDSVPIKKSRNEAKDVAGKDLKTSKLKTENIDFVPKKEPQSEAMVAKQQKQQPKKVVYVSLEDDESSSLDEKESDEENITIGKEKEDVVKEALQRTTRKSAARAAKRLNVSNFF</sequence>
<feature type="region of interest" description="Disordered" evidence="2">
    <location>
        <begin position="805"/>
        <end position="826"/>
    </location>
</feature>
<keyword evidence="5" id="KW-1185">Reference proteome</keyword>
<evidence type="ECO:0000256" key="1">
    <source>
        <dbReference type="PROSITE-ProRule" id="PRU00047"/>
    </source>
</evidence>
<feature type="compositionally biased region" description="Basic and acidic residues" evidence="2">
    <location>
        <begin position="539"/>
        <end position="552"/>
    </location>
</feature>
<feature type="compositionally biased region" description="Polar residues" evidence="2">
    <location>
        <begin position="484"/>
        <end position="496"/>
    </location>
</feature>
<feature type="region of interest" description="Disordered" evidence="2">
    <location>
        <begin position="422"/>
        <end position="606"/>
    </location>
</feature>
<dbReference type="EnsemblMetazoa" id="CLYHEMT005061.3">
    <property type="protein sequence ID" value="CLYHEMP005061.3"/>
    <property type="gene ID" value="CLYHEMG005061"/>
</dbReference>
<dbReference type="EnsemblMetazoa" id="CLYHEMT005061.5">
    <property type="protein sequence ID" value="CLYHEMP005061.5"/>
    <property type="gene ID" value="CLYHEMG005061"/>
</dbReference>
<dbReference type="Gene3D" id="4.10.60.10">
    <property type="entry name" value="Zinc finger, CCHC-type"/>
    <property type="match status" value="1"/>
</dbReference>
<dbReference type="Proteomes" id="UP000594262">
    <property type="component" value="Unplaced"/>
</dbReference>
<evidence type="ECO:0000313" key="5">
    <source>
        <dbReference type="Proteomes" id="UP000594262"/>
    </source>
</evidence>
<feature type="compositionally biased region" description="Low complexity" evidence="2">
    <location>
        <begin position="52"/>
        <end position="67"/>
    </location>
</feature>
<dbReference type="SMART" id="SM00343">
    <property type="entry name" value="ZnF_C2HC"/>
    <property type="match status" value="1"/>
</dbReference>
<evidence type="ECO:0000259" key="3">
    <source>
        <dbReference type="PROSITE" id="PS50158"/>
    </source>
</evidence>
<feature type="compositionally biased region" description="Polar residues" evidence="2">
    <location>
        <begin position="431"/>
        <end position="446"/>
    </location>
</feature>
<organism evidence="4 5">
    <name type="scientific">Clytia hemisphaerica</name>
    <dbReference type="NCBI Taxonomy" id="252671"/>
    <lineage>
        <taxon>Eukaryota</taxon>
        <taxon>Metazoa</taxon>
        <taxon>Cnidaria</taxon>
        <taxon>Hydrozoa</taxon>
        <taxon>Hydroidolina</taxon>
        <taxon>Leptothecata</taxon>
        <taxon>Obeliida</taxon>
        <taxon>Clytiidae</taxon>
        <taxon>Clytia</taxon>
    </lineage>
</organism>
<keyword evidence="1" id="KW-0862">Zinc</keyword>
<feature type="compositionally biased region" description="Pro residues" evidence="2">
    <location>
        <begin position="448"/>
        <end position="457"/>
    </location>
</feature>
<evidence type="ECO:0000256" key="2">
    <source>
        <dbReference type="SAM" id="MobiDB-lite"/>
    </source>
</evidence>
<feature type="domain" description="CCHC-type" evidence="3">
    <location>
        <begin position="374"/>
        <end position="388"/>
    </location>
</feature>
<dbReference type="SUPFAM" id="SSF57756">
    <property type="entry name" value="Retrovirus zinc finger-like domains"/>
    <property type="match status" value="1"/>
</dbReference>